<dbReference type="Proteomes" id="UP000471242">
    <property type="component" value="Unassembled WGS sequence"/>
</dbReference>
<proteinExistence type="predicted"/>
<comment type="caution">
    <text evidence="2">The sequence shown here is derived from an EMBL/GenBank/DDBJ whole genome shotgun (WGS) entry which is preliminary data.</text>
</comment>
<name>A0A085RBB8_VIBCL</name>
<dbReference type="KEGG" id="vcq:EN18_12290"/>
<dbReference type="InterPro" id="IPR011978">
    <property type="entry name" value="YgfB-like"/>
</dbReference>
<dbReference type="InterPro" id="IPR036255">
    <property type="entry name" value="YgfB-like_sf"/>
</dbReference>
<evidence type="ECO:0000313" key="2">
    <source>
        <dbReference type="EMBL" id="MVD22062.1"/>
    </source>
</evidence>
<dbReference type="EMBL" id="JAHBND010001006">
    <property type="protein sequence ID" value="MBS7676078.1"/>
    <property type="molecule type" value="Genomic_DNA"/>
</dbReference>
<gene>
    <name evidence="2" type="ORF">D6U24_01710</name>
    <name evidence="1" type="ORF">KIN13_22050</name>
</gene>
<protein>
    <submittedName>
        <fullName evidence="2">YecA family protein</fullName>
    </submittedName>
</protein>
<evidence type="ECO:0000313" key="1">
    <source>
        <dbReference type="EMBL" id="MBS7676078.1"/>
    </source>
</evidence>
<sequence>MQTLQEILQQPELENKLLNQAKTVGFVTAMACCPNVLPPEEWLPFLWGGEEIAPFSDPIQLENYFEHIIALWNETRSQLLEGNWQWPTGYLLDEAEIVNQEVRDFCEGMLQGWQLARDDWEVLMPENSSDNTLLGGVLLSLSMLYDPETSIATLYEQGFTGLEQFAEIYHAIPVMLCGITQRGVTLAEAQ</sequence>
<dbReference type="SMR" id="A0A085RBB8"/>
<dbReference type="Proteomes" id="UP001196338">
    <property type="component" value="Unassembled WGS sequence"/>
</dbReference>
<reference evidence="1" key="2">
    <citation type="submission" date="2021-05" db="EMBL/GenBank/DDBJ databases">
        <authorList>
            <person name="Stine C."/>
        </authorList>
    </citation>
    <scope>NUCLEOTIDE SEQUENCE</scope>
    <source>
        <strain evidence="1">TDS0091212</strain>
    </source>
</reference>
<dbReference type="OMA" id="IFNAMPM"/>
<dbReference type="KEGG" id="vcx:VAA049_1041"/>
<dbReference type="KEGG" id="vcz:VAB027_2474"/>
<dbReference type="Gene3D" id="1.20.120.740">
    <property type="entry name" value="YgfB uncharacterised protein family UPF0149, PF03695"/>
    <property type="match status" value="1"/>
</dbReference>
<dbReference type="GeneID" id="88785042"/>
<dbReference type="EMBL" id="QZRB01000001">
    <property type="protein sequence ID" value="MVD22062.1"/>
    <property type="molecule type" value="Genomic_DNA"/>
</dbReference>
<organism evidence="2 3">
    <name type="scientific">Vibrio cholerae</name>
    <dbReference type="NCBI Taxonomy" id="666"/>
    <lineage>
        <taxon>Bacteria</taxon>
        <taxon>Pseudomonadati</taxon>
        <taxon>Pseudomonadota</taxon>
        <taxon>Gammaproteobacteria</taxon>
        <taxon>Vibrionales</taxon>
        <taxon>Vibrionaceae</taxon>
        <taxon>Vibrio</taxon>
    </lineage>
</organism>
<evidence type="ECO:0000313" key="3">
    <source>
        <dbReference type="Proteomes" id="UP000471242"/>
    </source>
</evidence>
<dbReference type="NCBIfam" id="TIGR02292">
    <property type="entry name" value="ygfB_yecA"/>
    <property type="match status" value="1"/>
</dbReference>
<reference evidence="1" key="3">
    <citation type="submission" date="2023-08" db="EMBL/GenBank/DDBJ databases">
        <title>Vibrio cholerae Outbreaks in Tanzania Exemplify Founder Flush: Simultaneous Increases in Population Size and Genetic Diversity.</title>
        <authorList>
            <person name="Debes A.K."/>
            <person name="Mohammed A."/>
            <person name="Maseke I."/>
            <person name="Almeida M."/>
            <person name="Li S."/>
            <person name="Matimba H."/>
            <person name="Joachim A."/>
            <person name="Mizinduko M."/>
            <person name="Nyanga S."/>
            <person name="Kelly M."/>
            <person name="Kachwamba Y."/>
            <person name="Schaffer A.M."/>
            <person name="Nyanga A.S."/>
            <person name="Mghamba J."/>
            <person name="Mosha F.S."/>
            <person name="Sack D.A."/>
            <person name="Stine O.C."/>
        </authorList>
    </citation>
    <scope>NUCLEOTIDE SEQUENCE</scope>
    <source>
        <strain evidence="1">TDS0091212</strain>
    </source>
</reference>
<dbReference type="Pfam" id="PF03695">
    <property type="entry name" value="UPF0149"/>
    <property type="match status" value="1"/>
</dbReference>
<dbReference type="SUPFAM" id="SSF101327">
    <property type="entry name" value="YgfB-like"/>
    <property type="match status" value="1"/>
</dbReference>
<dbReference type="RefSeq" id="WP_001194133.1">
    <property type="nucleotide sequence ID" value="NZ_AP018677.1"/>
</dbReference>
<accession>A0A085RBB8</accession>
<dbReference type="AlphaFoldDB" id="A0A085RBB8"/>
<reference evidence="2 3" key="1">
    <citation type="submission" date="2018-09" db="EMBL/GenBank/DDBJ databases">
        <title>Genomic epidemiology reveals two lineages of Vibrio cholerae that can cause global cholera epidemics despite absence of cholera toxin gene.</title>
        <authorList>
            <person name="Wang H."/>
            <person name="Zen W."/>
            <person name="Yu H."/>
            <person name="Zhang W."/>
            <person name="Pan J."/>
            <person name="Yang C."/>
            <person name="Cui Y."/>
        </authorList>
    </citation>
    <scope>NUCLEOTIDE SEQUENCE [LARGE SCALE GENOMIC DNA]</scope>
    <source>
        <strain evidence="2 3">00-1_S85</strain>
    </source>
</reference>